<organism evidence="1 2">
    <name type="scientific">Cetraspora pellucida</name>
    <dbReference type="NCBI Taxonomy" id="1433469"/>
    <lineage>
        <taxon>Eukaryota</taxon>
        <taxon>Fungi</taxon>
        <taxon>Fungi incertae sedis</taxon>
        <taxon>Mucoromycota</taxon>
        <taxon>Glomeromycotina</taxon>
        <taxon>Glomeromycetes</taxon>
        <taxon>Diversisporales</taxon>
        <taxon>Gigasporaceae</taxon>
        <taxon>Cetraspora</taxon>
    </lineage>
</organism>
<accession>A0ACA9MY04</accession>
<evidence type="ECO:0000313" key="2">
    <source>
        <dbReference type="Proteomes" id="UP000789366"/>
    </source>
</evidence>
<comment type="caution">
    <text evidence="1">The sequence shown here is derived from an EMBL/GenBank/DDBJ whole genome shotgun (WGS) entry which is preliminary data.</text>
</comment>
<proteinExistence type="predicted"/>
<dbReference type="Proteomes" id="UP000789366">
    <property type="component" value="Unassembled WGS sequence"/>
</dbReference>
<name>A0ACA9MY04_9GLOM</name>
<dbReference type="EMBL" id="CAJVPW010010538">
    <property type="protein sequence ID" value="CAG8616645.1"/>
    <property type="molecule type" value="Genomic_DNA"/>
</dbReference>
<evidence type="ECO:0000313" key="1">
    <source>
        <dbReference type="EMBL" id="CAG8616645.1"/>
    </source>
</evidence>
<protein>
    <submittedName>
        <fullName evidence="1">16283_t:CDS:1</fullName>
    </submittedName>
</protein>
<sequence>QMTLLLEKHICCSSINVFYLPTNLSEARSYAILTAFMIKDNENNLYLTDMIQKYFACPIDPEFNQLTYPNYW</sequence>
<keyword evidence="2" id="KW-1185">Reference proteome</keyword>
<reference evidence="1" key="1">
    <citation type="submission" date="2021-06" db="EMBL/GenBank/DDBJ databases">
        <authorList>
            <person name="Kallberg Y."/>
            <person name="Tangrot J."/>
            <person name="Rosling A."/>
        </authorList>
    </citation>
    <scope>NUCLEOTIDE SEQUENCE</scope>
    <source>
        <strain evidence="1">28 12/20/2015</strain>
    </source>
</reference>
<feature type="non-terminal residue" evidence="1">
    <location>
        <position position="1"/>
    </location>
</feature>
<gene>
    <name evidence="1" type="ORF">SPELUC_LOCUS7709</name>
</gene>